<organism evidence="1 2">
    <name type="scientific">Melastoma candidum</name>
    <dbReference type="NCBI Taxonomy" id="119954"/>
    <lineage>
        <taxon>Eukaryota</taxon>
        <taxon>Viridiplantae</taxon>
        <taxon>Streptophyta</taxon>
        <taxon>Embryophyta</taxon>
        <taxon>Tracheophyta</taxon>
        <taxon>Spermatophyta</taxon>
        <taxon>Magnoliopsida</taxon>
        <taxon>eudicotyledons</taxon>
        <taxon>Gunneridae</taxon>
        <taxon>Pentapetalae</taxon>
        <taxon>rosids</taxon>
        <taxon>malvids</taxon>
        <taxon>Myrtales</taxon>
        <taxon>Melastomataceae</taxon>
        <taxon>Melastomatoideae</taxon>
        <taxon>Melastomateae</taxon>
        <taxon>Melastoma</taxon>
    </lineage>
</organism>
<reference evidence="2" key="1">
    <citation type="journal article" date="2023" name="Front. Plant Sci.">
        <title>Chromosomal-level genome assembly of Melastoma candidum provides insights into trichome evolution.</title>
        <authorList>
            <person name="Zhong Y."/>
            <person name="Wu W."/>
            <person name="Sun C."/>
            <person name="Zou P."/>
            <person name="Liu Y."/>
            <person name="Dai S."/>
            <person name="Zhou R."/>
        </authorList>
    </citation>
    <scope>NUCLEOTIDE SEQUENCE [LARGE SCALE GENOMIC DNA]</scope>
</reference>
<sequence>MAAWKWKLGRRGKPDSRDDCSIPAEFLCQISGRPMYDPVIISSGQSFDRSSVLACKSLGVAPVQGDGVPLDLSSFFPNTNLKRAILSYYERRNVPPPDPLEFHTACDIVSALVTAPKDGACRLVKSDNYVGVVESTILDSLGSFADSPCSSNRCLSDFESLSSEHDRILAKLRSADICDVEEASVHFRNISHSDRDCRVALCTYKMLVALRSLIISSHQQVQVNSLATLVNLSLEKVNKPKIARSGILPNLIDLLKGSGSDEAREHACAALFSLSIEDDNKAAIGALGGLPPLLQALRSNNRPTRVDSAAALYHLSLVRGNRIKLLKIGAVQILLSMTHLANSSNTNHIEHQHCHYRHMILLVLFNLGQDREGRVTMLDAGVVGHMIGLLRGADMISEVERVAILDVLFQLNSDGQRFRWLVKAAGGGEVLHEIATGSKDGNQKAVKILELIARRKEEEDHVEEDVDWEKLLLD</sequence>
<keyword evidence="2" id="KW-1185">Reference proteome</keyword>
<proteinExistence type="predicted"/>
<gene>
    <name evidence="1" type="ORF">MLD38_034118</name>
</gene>
<dbReference type="EMBL" id="CM042889">
    <property type="protein sequence ID" value="KAI4320663.1"/>
    <property type="molecule type" value="Genomic_DNA"/>
</dbReference>
<evidence type="ECO:0000313" key="2">
    <source>
        <dbReference type="Proteomes" id="UP001057402"/>
    </source>
</evidence>
<evidence type="ECO:0000313" key="1">
    <source>
        <dbReference type="EMBL" id="KAI4320663.1"/>
    </source>
</evidence>
<protein>
    <submittedName>
        <fullName evidence="1">Uncharacterized protein</fullName>
    </submittedName>
</protein>
<dbReference type="Proteomes" id="UP001057402">
    <property type="component" value="Chromosome 10"/>
</dbReference>
<accession>A0ACB9M9G1</accession>
<comment type="caution">
    <text evidence="1">The sequence shown here is derived from an EMBL/GenBank/DDBJ whole genome shotgun (WGS) entry which is preliminary data.</text>
</comment>
<name>A0ACB9M9G1_9MYRT</name>